<accession>A0A285UH68</accession>
<reference evidence="3" key="1">
    <citation type="submission" date="2017-08" db="EMBL/GenBank/DDBJ databases">
        <authorList>
            <person name="Varghese N."/>
            <person name="Submissions S."/>
        </authorList>
    </citation>
    <scope>NUCLEOTIDE SEQUENCE [LARGE SCALE GENOMIC DNA]</scope>
    <source>
        <strain evidence="3">JC23</strain>
    </source>
</reference>
<dbReference type="Proteomes" id="UP000219252">
    <property type="component" value="Unassembled WGS sequence"/>
</dbReference>
<dbReference type="OrthoDB" id="9152983at2"/>
<dbReference type="EMBL" id="OBQC01000006">
    <property type="protein sequence ID" value="SOC39936.1"/>
    <property type="molecule type" value="Genomic_DNA"/>
</dbReference>
<name>A0A285UH68_9BACL</name>
<proteinExistence type="predicted"/>
<dbReference type="SUPFAM" id="SSF54427">
    <property type="entry name" value="NTF2-like"/>
    <property type="match status" value="1"/>
</dbReference>
<evidence type="ECO:0000259" key="1">
    <source>
        <dbReference type="Pfam" id="PF13474"/>
    </source>
</evidence>
<feature type="domain" description="SnoaL-like" evidence="1">
    <location>
        <begin position="2"/>
        <end position="117"/>
    </location>
</feature>
<dbReference type="Gene3D" id="3.10.450.50">
    <property type="match status" value="1"/>
</dbReference>
<dbReference type="RefSeq" id="WP_097149573.1">
    <property type="nucleotide sequence ID" value="NZ_OBQC01000006.1"/>
</dbReference>
<evidence type="ECO:0000313" key="2">
    <source>
        <dbReference type="EMBL" id="SOC39936.1"/>
    </source>
</evidence>
<organism evidence="2 3">
    <name type="scientific">Ureibacillus acetophenoni</name>
    <dbReference type="NCBI Taxonomy" id="614649"/>
    <lineage>
        <taxon>Bacteria</taxon>
        <taxon>Bacillati</taxon>
        <taxon>Bacillota</taxon>
        <taxon>Bacilli</taxon>
        <taxon>Bacillales</taxon>
        <taxon>Caryophanaceae</taxon>
        <taxon>Ureibacillus</taxon>
    </lineage>
</organism>
<gene>
    <name evidence="2" type="ORF">SAMN05877842_106196</name>
</gene>
<protein>
    <submittedName>
        <fullName evidence="2">Uncharacterized protein (TIGR02246 family)</fullName>
    </submittedName>
</protein>
<dbReference type="Pfam" id="PF13474">
    <property type="entry name" value="SnoaL_3"/>
    <property type="match status" value="1"/>
</dbReference>
<dbReference type="InterPro" id="IPR037401">
    <property type="entry name" value="SnoaL-like"/>
</dbReference>
<evidence type="ECO:0000313" key="3">
    <source>
        <dbReference type="Proteomes" id="UP000219252"/>
    </source>
</evidence>
<dbReference type="AlphaFoldDB" id="A0A285UH68"/>
<dbReference type="InterPro" id="IPR032710">
    <property type="entry name" value="NTF2-like_dom_sf"/>
</dbReference>
<keyword evidence="3" id="KW-1185">Reference proteome</keyword>
<sequence>MEILNNYIRATNTHDFNEVRKLLHPDAVYFFSNQTCKGHQEIQQYFENAWETVKDENYEARDITWLFNNSVSATCIYTYFYEGYIDGKYASGKGRATNVFVNESGQWLLIHEHLSPMP</sequence>